<evidence type="ECO:0000256" key="6">
    <source>
        <dbReference type="ARBA" id="ARBA00023026"/>
    </source>
</evidence>
<comment type="caution">
    <text evidence="10">The sequence shown here is derived from an EMBL/GenBank/DDBJ whole genome shotgun (WGS) entry which is preliminary data.</text>
</comment>
<feature type="domain" description="RXLR phytopathogen effector protein WY-domain" evidence="8">
    <location>
        <begin position="126"/>
        <end position="176"/>
    </location>
</feature>
<comment type="subcellular location">
    <subcellularLocation>
        <location evidence="1">Host cell</location>
    </subcellularLocation>
    <subcellularLocation>
        <location evidence="2">Secreted</location>
    </subcellularLocation>
</comment>
<proteinExistence type="inferred from homology"/>
<feature type="chain" id="PRO_5036239729" evidence="7">
    <location>
        <begin position="20"/>
        <end position="334"/>
    </location>
</feature>
<dbReference type="Proteomes" id="UP000602510">
    <property type="component" value="Unassembled WGS sequence"/>
</dbReference>
<accession>A0A833SZQ5</accession>
<dbReference type="InterPro" id="IPR040786">
    <property type="entry name" value="RXLR_WY"/>
</dbReference>
<keyword evidence="12" id="KW-1185">Reference proteome</keyword>
<evidence type="ECO:0000313" key="10">
    <source>
        <dbReference type="EMBL" id="KAF4040299.1"/>
    </source>
</evidence>
<evidence type="ECO:0000256" key="2">
    <source>
        <dbReference type="ARBA" id="ARBA00004613"/>
    </source>
</evidence>
<dbReference type="GO" id="GO:0043657">
    <property type="term" value="C:host cell"/>
    <property type="evidence" value="ECO:0007669"/>
    <property type="project" value="UniProtKB-SubCell"/>
</dbReference>
<evidence type="ECO:0000256" key="4">
    <source>
        <dbReference type="ARBA" id="ARBA00022525"/>
    </source>
</evidence>
<evidence type="ECO:0000259" key="8">
    <source>
        <dbReference type="Pfam" id="PF18634"/>
    </source>
</evidence>
<evidence type="ECO:0000256" key="3">
    <source>
        <dbReference type="ARBA" id="ARBA00010400"/>
    </source>
</evidence>
<protein>
    <submittedName>
        <fullName evidence="10">RXLR domain-containing protein WY</fullName>
    </submittedName>
    <submittedName>
        <fullName evidence="11">RXLR phytopathogen effector protein WY-domain</fullName>
    </submittedName>
</protein>
<dbReference type="EMBL" id="WSZM01000149">
    <property type="protein sequence ID" value="KAF4040299.1"/>
    <property type="molecule type" value="Genomic_DNA"/>
</dbReference>
<sequence length="334" mass="38534">MFFNVVLITFIVRISLCSSLNSLISTNQLKGLSHTRSTSIPATKRSYSTTRFLRFSDASKHDDIDDNSEERAGVSGIAWLGNLASKWALKNTRNPMQIFKLLRTVKTGGKLEGDKEFVWWLLYVNRYRAKLQDKASFSDDKLFDLVRKLNSEEELVSLFQSLRHYPDIKNIADDMQAYLILSSASSHRLMNEAWLKFRETPEVVFNILRLEDEPLYALDGNPLFIQWLRYIKAYRAVNGGDSFTDVHVFDFLHEFASLPRFGIFLQSLKDIPDLKKLAKRFTNADWLTPSQLEKIFGSPYPINFAELPKSDARYRNLESFTAYFAEYWGGTALS</sequence>
<dbReference type="Proteomes" id="UP000704712">
    <property type="component" value="Unassembled WGS sequence"/>
</dbReference>
<dbReference type="OMA" id="DSEMHIA"/>
<dbReference type="Pfam" id="PF22748">
    <property type="entry name" value="PexRD54_WY"/>
    <property type="match status" value="1"/>
</dbReference>
<evidence type="ECO:0000256" key="7">
    <source>
        <dbReference type="SAM" id="SignalP"/>
    </source>
</evidence>
<dbReference type="AlphaFoldDB" id="A0A833SZQ5"/>
<evidence type="ECO:0000256" key="1">
    <source>
        <dbReference type="ARBA" id="ARBA00004340"/>
    </source>
</evidence>
<keyword evidence="4" id="KW-0964">Secreted</keyword>
<reference evidence="10" key="1">
    <citation type="submission" date="2020-04" db="EMBL/GenBank/DDBJ databases">
        <title>Hybrid Assembly of Korean Phytophthora infestans isolates.</title>
        <authorList>
            <person name="Prokchorchik M."/>
            <person name="Lee Y."/>
            <person name="Seo J."/>
            <person name="Cho J.-H."/>
            <person name="Park Y.-E."/>
            <person name="Jang D.-C."/>
            <person name="Im J.-S."/>
            <person name="Choi J.-G."/>
            <person name="Park H.-J."/>
            <person name="Lee G.-B."/>
            <person name="Lee Y.-G."/>
            <person name="Hong S.-Y."/>
            <person name="Cho K."/>
            <person name="Sohn K.H."/>
        </authorList>
    </citation>
    <scope>NUCLEOTIDE SEQUENCE</scope>
    <source>
        <strain evidence="10">KR_1_A1</strain>
        <strain evidence="11">KR_2_A2</strain>
    </source>
</reference>
<feature type="domain" description="RxLR effector PexRD54 WY" evidence="9">
    <location>
        <begin position="190"/>
        <end position="231"/>
    </location>
</feature>
<dbReference type="EMBL" id="JAACNO010002301">
    <property type="protein sequence ID" value="KAF4134328.1"/>
    <property type="molecule type" value="Genomic_DNA"/>
</dbReference>
<feature type="signal peptide" evidence="7">
    <location>
        <begin position="1"/>
        <end position="19"/>
    </location>
</feature>
<dbReference type="InterPro" id="IPR054463">
    <property type="entry name" value="PexRD54_WY"/>
</dbReference>
<comment type="similarity">
    <text evidence="3">Belongs to the RxLR effector family.</text>
</comment>
<name>A0A833SZQ5_PHYIN</name>
<feature type="domain" description="RXLR phytopathogen effector protein WY-domain" evidence="8">
    <location>
        <begin position="233"/>
        <end position="279"/>
    </location>
</feature>
<dbReference type="GO" id="GO:0005576">
    <property type="term" value="C:extracellular region"/>
    <property type="evidence" value="ECO:0007669"/>
    <property type="project" value="UniProtKB-SubCell"/>
</dbReference>
<gene>
    <name evidence="10" type="ORF">GN244_ATG07494</name>
    <name evidence="11" type="ORF">GN958_ATG16460</name>
</gene>
<keyword evidence="5 7" id="KW-0732">Signal</keyword>
<organism evidence="10 12">
    <name type="scientific">Phytophthora infestans</name>
    <name type="common">Potato late blight agent</name>
    <name type="synonym">Botrytis infestans</name>
    <dbReference type="NCBI Taxonomy" id="4787"/>
    <lineage>
        <taxon>Eukaryota</taxon>
        <taxon>Sar</taxon>
        <taxon>Stramenopiles</taxon>
        <taxon>Oomycota</taxon>
        <taxon>Peronosporomycetes</taxon>
        <taxon>Peronosporales</taxon>
        <taxon>Peronosporaceae</taxon>
        <taxon>Phytophthora</taxon>
    </lineage>
</organism>
<evidence type="ECO:0000259" key="9">
    <source>
        <dbReference type="Pfam" id="PF22748"/>
    </source>
</evidence>
<dbReference type="Pfam" id="PF18634">
    <property type="entry name" value="RXLR_WY"/>
    <property type="match status" value="2"/>
</dbReference>
<evidence type="ECO:0000313" key="11">
    <source>
        <dbReference type="EMBL" id="KAF4134328.1"/>
    </source>
</evidence>
<keyword evidence="6" id="KW-0843">Virulence</keyword>
<evidence type="ECO:0000256" key="5">
    <source>
        <dbReference type="ARBA" id="ARBA00022729"/>
    </source>
</evidence>
<evidence type="ECO:0000313" key="12">
    <source>
        <dbReference type="Proteomes" id="UP000602510"/>
    </source>
</evidence>